<reference evidence="4 5" key="1">
    <citation type="submission" date="2018-02" db="EMBL/GenBank/DDBJ databases">
        <title>Comparative genomes isolates from brazilian mangrove.</title>
        <authorList>
            <person name="Araujo J.E."/>
            <person name="Taketani R.G."/>
            <person name="Silva M.C.P."/>
            <person name="Loureco M.V."/>
            <person name="Andreote F.D."/>
        </authorList>
    </citation>
    <scope>NUCLEOTIDE SEQUENCE [LARGE SCALE GENOMIC DNA]</scope>
    <source>
        <strain evidence="4 5">HEX-2 MGV</strain>
    </source>
</reference>
<dbReference type="Proteomes" id="UP000240009">
    <property type="component" value="Unassembled WGS sequence"/>
</dbReference>
<evidence type="ECO:0000259" key="3">
    <source>
        <dbReference type="Pfam" id="PF13360"/>
    </source>
</evidence>
<feature type="domain" description="Pyrrolo-quinoline quinone repeat" evidence="3">
    <location>
        <begin position="620"/>
        <end position="739"/>
    </location>
</feature>
<evidence type="ECO:0000313" key="5">
    <source>
        <dbReference type="Proteomes" id="UP000240009"/>
    </source>
</evidence>
<dbReference type="SMART" id="SM00564">
    <property type="entry name" value="PQQ"/>
    <property type="match status" value="6"/>
</dbReference>
<dbReference type="PANTHER" id="PTHR34512:SF30">
    <property type="entry name" value="OUTER MEMBRANE PROTEIN ASSEMBLY FACTOR BAMB"/>
    <property type="match status" value="1"/>
</dbReference>
<dbReference type="InterPro" id="IPR018391">
    <property type="entry name" value="PQQ_b-propeller_rpt"/>
</dbReference>
<dbReference type="InterPro" id="IPR015943">
    <property type="entry name" value="WD40/YVTN_repeat-like_dom_sf"/>
</dbReference>
<dbReference type="Pfam" id="PF13360">
    <property type="entry name" value="PQQ_2"/>
    <property type="match status" value="3"/>
</dbReference>
<comment type="caution">
    <text evidence="4">The sequence shown here is derived from an EMBL/GenBank/DDBJ whole genome shotgun (WGS) entry which is preliminary data.</text>
</comment>
<sequence length="1589" mass="176394">MGNAKDSTAGWPLIGNNLPSTEMQGTFMIRNTISLLVGGANRSRVFHRSILVALLISGCLIPSVAVAQDEQSDLESSFFLPIPREARLRLDRIEEASDQERWTDAAQDLMVLLAGENAEDFLVPLDNGKETTSDSVKSTTLQLVQKLPPNVLEAYQLLVGTEPEALLQEALAENNQRKLSEVARRFLFTTAGEKAAIILARKSMDARQWEGALLDLGRLDYKPQQSRKYQEETDLMRAICLREVGREDEAKTIITQLKDDKALDRLLPSLKIVGSTPPEKILAQLAQAEANNEHPPYAWKMFQGSETRTAPSRGSEPLQEVQWNARMAASRQQQDEIRGSMQRFQDNRVPVFPAIHPVIVSNQVIFRTPAGLLATDIKSGKVLWKFPWDNLDLDLSDQESDLLSNIFPALGREFERAIWADARSGHLSSDGKRLFYVHDERPPGDDLGALLATGGLRSTGGLFAGQENHLYCFDIAREGAILWQLGGANADEDQAKNQLSEARFLGPPLPIGKDLFVLAGIIDEIRLLCIDAETGHINWSQQLARQTNASPTEILESYLQAATPSHKGGILVCPTNSGSIVAVDLSNQALLWGFQYKEPDRNRPGRRVTNRDQGGDFMALADRWNDGTPLLHQGKVLVTPTDSDFLYCLDLLTGEKLWERPRRDNVALATVEGNLALIIGKTSVSGINIENGEPAWKTPETTLPEQSLPSGYGFRLHEKYYLPTTKNEIIPIHLADGKLDSPIEAVGELGNLVCYKDYVISISPEFVTAYKQIDALRREVTERLAKDKNDAEALRMLGKLQKHDGDLASALASLQRSMDIEANDETRTQLVATGLAALGQNFTKFRDIVEEMERLVNSLDEKMALARLTARGLHSEGKHDEALKRYFAFLDLTDEYLSSQVGSSEMLIHDFDPDVEVSADRWARGKISQLHDAMTAEEQTQADKAVQERLDMILAAEKADSKELARFVNRFPRFPAAKEARVQLAGALLEKGLILQGESVLRGLMTEDVAAEQMGPLVFKLATGLKKAGLENESAQWFREISSNYNNVAVDGKRTGRQVAALEQWTPVAAAIVREKSIWPYSQATAEVEQHPSQGFSRVDYPIRLKEANEVAPTDYSLLLDSDANLVIVRDSFGGPIVRIPFTTQSGRKLYQPQIGALHAQQFGHLLILSLGSELQAFNMMPNLPSEDSSRLIWTSDLQNGVAGSNRRTREFDVYTKKMNPFAEMPRTARDVTTHKPIGQFAGNHELICYQIGSRIICRDPISGGIYWERDGAPLGCELVVTDKHVIAIPEDEDHERGELGTTVNATVLSADNGELLATVELPSSDRIWTIRDGVVVSWHTKEMDQAPSLSGFDAATGKHLWTHDYEAASVTKGVLLRRKPWLATLDKFGQLKIVNIPDGKIVHQKTLPRDGEAIQLKVVESDDQFLLAVYRDINPRPHFRSIPYDNSETLLRGEIYAINSETGEMVWENPALVHDNYLLEDFQSSGLPVVALVARLHRPDARTPQMNSALEVLLLDKRDGRVLFRKEFSELSVTFSLSGNPSDKSIQLQLAALEVKLKFDPDQPPVPAPPAATEIDFSYPPSSAKKAP</sequence>
<dbReference type="EMBL" id="PUIA01000069">
    <property type="protein sequence ID" value="PQO25857.1"/>
    <property type="molecule type" value="Genomic_DNA"/>
</dbReference>
<feature type="region of interest" description="Disordered" evidence="2">
    <location>
        <begin position="1562"/>
        <end position="1589"/>
    </location>
</feature>
<evidence type="ECO:0000256" key="2">
    <source>
        <dbReference type="SAM" id="MobiDB-lite"/>
    </source>
</evidence>
<dbReference type="SUPFAM" id="SSF50998">
    <property type="entry name" value="Quinoprotein alcohol dehydrogenase-like"/>
    <property type="match status" value="3"/>
</dbReference>
<dbReference type="InterPro" id="IPR019734">
    <property type="entry name" value="TPR_rpt"/>
</dbReference>
<keyword evidence="1" id="KW-0802">TPR repeat</keyword>
<dbReference type="Gene3D" id="1.25.40.10">
    <property type="entry name" value="Tetratricopeptide repeat domain"/>
    <property type="match status" value="1"/>
</dbReference>
<dbReference type="Gene3D" id="2.130.10.10">
    <property type="entry name" value="YVTN repeat-like/Quinoprotein amine dehydrogenase"/>
    <property type="match status" value="2"/>
</dbReference>
<name>A0A2S8F170_9BACT</name>
<protein>
    <recommendedName>
        <fullName evidence="3">Pyrrolo-quinoline quinone repeat domain-containing protein</fullName>
    </recommendedName>
</protein>
<gene>
    <name evidence="4" type="ORF">C5Y96_20600</name>
</gene>
<feature type="repeat" description="TPR" evidence="1">
    <location>
        <begin position="791"/>
        <end position="824"/>
    </location>
</feature>
<evidence type="ECO:0000313" key="4">
    <source>
        <dbReference type="EMBL" id="PQO25857.1"/>
    </source>
</evidence>
<accession>A0A2S8F170</accession>
<organism evidence="4 5">
    <name type="scientific">Blastopirellula marina</name>
    <dbReference type="NCBI Taxonomy" id="124"/>
    <lineage>
        <taxon>Bacteria</taxon>
        <taxon>Pseudomonadati</taxon>
        <taxon>Planctomycetota</taxon>
        <taxon>Planctomycetia</taxon>
        <taxon>Pirellulales</taxon>
        <taxon>Pirellulaceae</taxon>
        <taxon>Blastopirellula</taxon>
    </lineage>
</organism>
<feature type="domain" description="Pyrrolo-quinoline quinone repeat" evidence="3">
    <location>
        <begin position="1350"/>
        <end position="1528"/>
    </location>
</feature>
<dbReference type="InterPro" id="IPR002372">
    <property type="entry name" value="PQQ_rpt_dom"/>
</dbReference>
<dbReference type="PROSITE" id="PS50005">
    <property type="entry name" value="TPR"/>
    <property type="match status" value="1"/>
</dbReference>
<feature type="domain" description="Pyrrolo-quinoline quinone repeat" evidence="3">
    <location>
        <begin position="496"/>
        <end position="608"/>
    </location>
</feature>
<proteinExistence type="predicted"/>
<dbReference type="PANTHER" id="PTHR34512">
    <property type="entry name" value="CELL SURFACE PROTEIN"/>
    <property type="match status" value="1"/>
</dbReference>
<dbReference type="InterPro" id="IPR011990">
    <property type="entry name" value="TPR-like_helical_dom_sf"/>
</dbReference>
<dbReference type="InterPro" id="IPR011047">
    <property type="entry name" value="Quinoprotein_ADH-like_sf"/>
</dbReference>
<evidence type="ECO:0000256" key="1">
    <source>
        <dbReference type="PROSITE-ProRule" id="PRU00339"/>
    </source>
</evidence>